<dbReference type="EC" id="3.1.3.84" evidence="2"/>
<gene>
    <name evidence="6" type="ORF">CYBJADRAFT_165932</name>
</gene>
<dbReference type="InterPro" id="IPR002589">
    <property type="entry name" value="Macro_dom"/>
</dbReference>
<organism evidence="6 7">
    <name type="scientific">Cyberlindnera jadinii (strain ATCC 18201 / CBS 1600 / BCRC 20928 / JCM 3617 / NBRC 0987 / NRRL Y-1542)</name>
    <name type="common">Torula yeast</name>
    <name type="synonym">Candida utilis</name>
    <dbReference type="NCBI Taxonomy" id="983966"/>
    <lineage>
        <taxon>Eukaryota</taxon>
        <taxon>Fungi</taxon>
        <taxon>Dikarya</taxon>
        <taxon>Ascomycota</taxon>
        <taxon>Saccharomycotina</taxon>
        <taxon>Saccharomycetes</taxon>
        <taxon>Phaffomycetales</taxon>
        <taxon>Phaffomycetaceae</taxon>
        <taxon>Cyberlindnera</taxon>
    </lineage>
</organism>
<feature type="domain" description="Macro" evidence="5">
    <location>
        <begin position="1"/>
        <end position="161"/>
    </location>
</feature>
<dbReference type="PROSITE" id="PS51154">
    <property type="entry name" value="MACRO"/>
    <property type="match status" value="1"/>
</dbReference>
<evidence type="ECO:0000256" key="3">
    <source>
        <dbReference type="ARBA" id="ARBA00019744"/>
    </source>
</evidence>
<accession>A0A1E4S6M9</accession>
<dbReference type="AlphaFoldDB" id="A0A1E4S6M9"/>
<dbReference type="STRING" id="983966.A0A1E4S6M9"/>
<dbReference type="OrthoDB" id="2155246at2759"/>
<dbReference type="GeneID" id="30988674"/>
<dbReference type="InterPro" id="IPR050892">
    <property type="entry name" value="ADP-ribose_metab_enzymes"/>
</dbReference>
<dbReference type="PANTHER" id="PTHR12521">
    <property type="entry name" value="PROTEIN C6ORF130"/>
    <property type="match status" value="1"/>
</dbReference>
<evidence type="ECO:0000313" key="7">
    <source>
        <dbReference type="Proteomes" id="UP000094389"/>
    </source>
</evidence>
<dbReference type="RefSeq" id="XP_020072213.1">
    <property type="nucleotide sequence ID" value="XM_020214278.1"/>
</dbReference>
<evidence type="ECO:0000259" key="5">
    <source>
        <dbReference type="PROSITE" id="PS51154"/>
    </source>
</evidence>
<dbReference type="Proteomes" id="UP000094389">
    <property type="component" value="Unassembled WGS sequence"/>
</dbReference>
<dbReference type="Pfam" id="PF01661">
    <property type="entry name" value="Macro"/>
    <property type="match status" value="1"/>
</dbReference>
<dbReference type="OMA" id="HATNCIA"/>
<dbReference type="EMBL" id="KV453926">
    <property type="protein sequence ID" value="ODV75174.1"/>
    <property type="molecule type" value="Genomic_DNA"/>
</dbReference>
<evidence type="ECO:0000256" key="2">
    <source>
        <dbReference type="ARBA" id="ARBA00012983"/>
    </source>
</evidence>
<comment type="similarity">
    <text evidence="1">Belongs to the POA1 family.</text>
</comment>
<protein>
    <recommendedName>
        <fullName evidence="3">ADP-ribose 1''-phosphate phosphatase</fullName>
        <ecNumber evidence="2">3.1.3.84</ecNumber>
    </recommendedName>
</protein>
<proteinExistence type="inferred from homology"/>
<dbReference type="PANTHER" id="PTHR12521:SF0">
    <property type="entry name" value="ADP-RIBOSE GLYCOHYDROLASE OARD1"/>
    <property type="match status" value="1"/>
</dbReference>
<reference evidence="6 7" key="1">
    <citation type="journal article" date="2016" name="Proc. Natl. Acad. Sci. U.S.A.">
        <title>Comparative genomics of biotechnologically important yeasts.</title>
        <authorList>
            <person name="Riley R."/>
            <person name="Haridas S."/>
            <person name="Wolfe K.H."/>
            <person name="Lopes M.R."/>
            <person name="Hittinger C.T."/>
            <person name="Goeker M."/>
            <person name="Salamov A.A."/>
            <person name="Wisecaver J.H."/>
            <person name="Long T.M."/>
            <person name="Calvey C.H."/>
            <person name="Aerts A.L."/>
            <person name="Barry K.W."/>
            <person name="Choi C."/>
            <person name="Clum A."/>
            <person name="Coughlan A.Y."/>
            <person name="Deshpande S."/>
            <person name="Douglass A.P."/>
            <person name="Hanson S.J."/>
            <person name="Klenk H.-P."/>
            <person name="LaButti K.M."/>
            <person name="Lapidus A."/>
            <person name="Lindquist E.A."/>
            <person name="Lipzen A.M."/>
            <person name="Meier-Kolthoff J.P."/>
            <person name="Ohm R.A."/>
            <person name="Otillar R.P."/>
            <person name="Pangilinan J.L."/>
            <person name="Peng Y."/>
            <person name="Rokas A."/>
            <person name="Rosa C.A."/>
            <person name="Scheuner C."/>
            <person name="Sibirny A.A."/>
            <person name="Slot J.C."/>
            <person name="Stielow J.B."/>
            <person name="Sun H."/>
            <person name="Kurtzman C.P."/>
            <person name="Blackwell M."/>
            <person name="Grigoriev I.V."/>
            <person name="Jeffries T.W."/>
        </authorList>
    </citation>
    <scope>NUCLEOTIDE SEQUENCE [LARGE SCALE GENOMIC DNA]</scope>
    <source>
        <strain evidence="7">ATCC 18201 / CBS 1600 / BCRC 20928 / JCM 3617 / NBRC 0987 / NRRL Y-1542</strain>
    </source>
</reference>
<evidence type="ECO:0000313" key="6">
    <source>
        <dbReference type="EMBL" id="ODV75174.1"/>
    </source>
</evidence>
<dbReference type="GO" id="GO:0140291">
    <property type="term" value="P:peptidyl-glutamate ADP-deribosylation"/>
    <property type="evidence" value="ECO:0007669"/>
    <property type="project" value="TreeGrafter"/>
</dbReference>
<name>A0A1E4S6M9_CYBJN</name>
<sequence length="161" mass="17464">MSIKYIQGNVLKCAKPSIIAHACNTQGIWGGGIAYQIAQLFPQAEEEYIAHCEKHGNSLLGTTLLILTNREEKGNELLNGQAHVIACLFTSVGGGGSADPVESILAKTKLAIEDMKKQLVEMGADCEVSMPKINAGIFRVPWERTEAILKESGLNYDVYTI</sequence>
<dbReference type="InterPro" id="IPR043472">
    <property type="entry name" value="Macro_dom-like"/>
</dbReference>
<dbReference type="Gene3D" id="3.40.220.10">
    <property type="entry name" value="Leucine Aminopeptidase, subunit E, domain 1"/>
    <property type="match status" value="1"/>
</dbReference>
<evidence type="ECO:0000256" key="1">
    <source>
        <dbReference type="ARBA" id="ARBA00006575"/>
    </source>
</evidence>
<comment type="catalytic activity">
    <reaction evidence="4">
        <text>ADP-alpha-D-ribose 1''-phosphate + H2O = ADP-D-ribose + phosphate</text>
        <dbReference type="Rhea" id="RHEA:25029"/>
        <dbReference type="ChEBI" id="CHEBI:15377"/>
        <dbReference type="ChEBI" id="CHEBI:43474"/>
        <dbReference type="ChEBI" id="CHEBI:57967"/>
        <dbReference type="ChEBI" id="CHEBI:58753"/>
        <dbReference type="EC" id="3.1.3.84"/>
    </reaction>
</comment>
<dbReference type="SUPFAM" id="SSF52949">
    <property type="entry name" value="Macro domain-like"/>
    <property type="match status" value="1"/>
</dbReference>
<evidence type="ECO:0000256" key="4">
    <source>
        <dbReference type="ARBA" id="ARBA00034427"/>
    </source>
</evidence>
<dbReference type="SMART" id="SM00506">
    <property type="entry name" value="A1pp"/>
    <property type="match status" value="1"/>
</dbReference>
<keyword evidence="7" id="KW-1185">Reference proteome</keyword>